<sequence>MVSLAGVMVMRCASAGNGAELRPGKLWDTEAGGRDSRHKQSGEREAAPNLDAAKGNCPQFSPQAMPPPPRQIAYADREV</sequence>
<comment type="caution">
    <text evidence="2">The sequence shown here is derived from an EMBL/GenBank/DDBJ whole genome shotgun (WGS) entry which is preliminary data.</text>
</comment>
<proteinExistence type="predicted"/>
<evidence type="ECO:0000313" key="3">
    <source>
        <dbReference type="Proteomes" id="UP001152622"/>
    </source>
</evidence>
<accession>A0A9Q1IKC9</accession>
<evidence type="ECO:0000313" key="2">
    <source>
        <dbReference type="EMBL" id="KAJ8343841.1"/>
    </source>
</evidence>
<keyword evidence="3" id="KW-1185">Reference proteome</keyword>
<gene>
    <name evidence="2" type="ORF">SKAU_G00311700</name>
</gene>
<dbReference type="Proteomes" id="UP001152622">
    <property type="component" value="Chromosome 13"/>
</dbReference>
<feature type="region of interest" description="Disordered" evidence="1">
    <location>
        <begin position="18"/>
        <end position="79"/>
    </location>
</feature>
<reference evidence="2" key="1">
    <citation type="journal article" date="2023" name="Science">
        <title>Genome structures resolve the early diversification of teleost fishes.</title>
        <authorList>
            <person name="Parey E."/>
            <person name="Louis A."/>
            <person name="Montfort J."/>
            <person name="Bouchez O."/>
            <person name="Roques C."/>
            <person name="Iampietro C."/>
            <person name="Lluch J."/>
            <person name="Castinel A."/>
            <person name="Donnadieu C."/>
            <person name="Desvignes T."/>
            <person name="Floi Bucao C."/>
            <person name="Jouanno E."/>
            <person name="Wen M."/>
            <person name="Mejri S."/>
            <person name="Dirks R."/>
            <person name="Jansen H."/>
            <person name="Henkel C."/>
            <person name="Chen W.J."/>
            <person name="Zahm M."/>
            <person name="Cabau C."/>
            <person name="Klopp C."/>
            <person name="Thompson A.W."/>
            <person name="Robinson-Rechavi M."/>
            <person name="Braasch I."/>
            <person name="Lecointre G."/>
            <person name="Bobe J."/>
            <person name="Postlethwait J.H."/>
            <person name="Berthelot C."/>
            <person name="Roest Crollius H."/>
            <person name="Guiguen Y."/>
        </authorList>
    </citation>
    <scope>NUCLEOTIDE SEQUENCE</scope>
    <source>
        <strain evidence="2">WJC10195</strain>
    </source>
</reference>
<dbReference type="AlphaFoldDB" id="A0A9Q1IKC9"/>
<protein>
    <submittedName>
        <fullName evidence="2">Uncharacterized protein</fullName>
    </submittedName>
</protein>
<feature type="compositionally biased region" description="Basic and acidic residues" evidence="1">
    <location>
        <begin position="22"/>
        <end position="46"/>
    </location>
</feature>
<organism evidence="2 3">
    <name type="scientific">Synaphobranchus kaupii</name>
    <name type="common">Kaup's arrowtooth eel</name>
    <dbReference type="NCBI Taxonomy" id="118154"/>
    <lineage>
        <taxon>Eukaryota</taxon>
        <taxon>Metazoa</taxon>
        <taxon>Chordata</taxon>
        <taxon>Craniata</taxon>
        <taxon>Vertebrata</taxon>
        <taxon>Euteleostomi</taxon>
        <taxon>Actinopterygii</taxon>
        <taxon>Neopterygii</taxon>
        <taxon>Teleostei</taxon>
        <taxon>Anguilliformes</taxon>
        <taxon>Synaphobranchidae</taxon>
        <taxon>Synaphobranchus</taxon>
    </lineage>
</organism>
<evidence type="ECO:0000256" key="1">
    <source>
        <dbReference type="SAM" id="MobiDB-lite"/>
    </source>
</evidence>
<dbReference type="EMBL" id="JAINUF010000013">
    <property type="protein sequence ID" value="KAJ8343841.1"/>
    <property type="molecule type" value="Genomic_DNA"/>
</dbReference>
<name>A0A9Q1IKC9_SYNKA</name>